<keyword evidence="1" id="KW-0378">Hydrolase</keyword>
<proteinExistence type="predicted"/>
<comment type="caution">
    <text evidence="1">The sequence shown here is derived from an EMBL/GenBank/DDBJ whole genome shotgun (WGS) entry which is preliminary data.</text>
</comment>
<dbReference type="NCBIfam" id="TIGR01549">
    <property type="entry name" value="HAD-SF-IA-v1"/>
    <property type="match status" value="1"/>
</dbReference>
<dbReference type="InterPro" id="IPR050155">
    <property type="entry name" value="HAD-like_hydrolase_sf"/>
</dbReference>
<dbReference type="RefSeq" id="WP_207090591.1">
    <property type="nucleotide sequence ID" value="NZ_JAFLQW010000651.1"/>
</dbReference>
<dbReference type="GO" id="GO:0016787">
    <property type="term" value="F:hydrolase activity"/>
    <property type="evidence" value="ECO:0007669"/>
    <property type="project" value="UniProtKB-KW"/>
</dbReference>
<dbReference type="PANTHER" id="PTHR43434">
    <property type="entry name" value="PHOSPHOGLYCOLATE PHOSPHATASE"/>
    <property type="match status" value="1"/>
</dbReference>
<dbReference type="Gene3D" id="1.10.150.240">
    <property type="entry name" value="Putative phosphatase, domain 2"/>
    <property type="match status" value="1"/>
</dbReference>
<protein>
    <submittedName>
        <fullName evidence="1">HAD-IA family hydrolase</fullName>
    </submittedName>
</protein>
<evidence type="ECO:0000313" key="1">
    <source>
        <dbReference type="EMBL" id="MBO0352173.1"/>
    </source>
</evidence>
<dbReference type="InterPro" id="IPR041492">
    <property type="entry name" value="HAD_2"/>
</dbReference>
<dbReference type="Proteomes" id="UP000664844">
    <property type="component" value="Unassembled WGS sequence"/>
</dbReference>
<reference evidence="1 2" key="1">
    <citation type="submission" date="2021-03" db="EMBL/GenBank/DDBJ databases">
        <title>Metabolic Capacity of the Antarctic Cyanobacterium Phormidium pseudopriestleyi that Sustains Oxygenic Photosynthesis in the Presence of Hydrogen Sulfide.</title>
        <authorList>
            <person name="Lumian J.E."/>
            <person name="Jungblut A.D."/>
            <person name="Dillon M.L."/>
            <person name="Hawes I."/>
            <person name="Doran P.T."/>
            <person name="Mackey T.J."/>
            <person name="Dick G.J."/>
            <person name="Grettenberger C.L."/>
            <person name="Sumner D.Y."/>
        </authorList>
    </citation>
    <scope>NUCLEOTIDE SEQUENCE [LARGE SCALE GENOMIC DNA]</scope>
    <source>
        <strain evidence="1 2">FRX01</strain>
    </source>
</reference>
<sequence>MKVRTILFDFDGTIADTLESILKITNRLSGEFGYKKTTPEDMEEMRNMNSMQIIKTSGIPIFKVPFLLQMVKLELNHEVQNLKPIPGILEALHFLNNQEYNLGIVTSNSLENVKGFLERNDMTQVFSFIYAGSTLFGKNKTIKNFLKKEGISPENVIYVGDETRDIEAAKKAKIKVIAVSWGFNSKAVLNKYNPDLAIDKPQELIEAIARLQ</sequence>
<dbReference type="Gene3D" id="3.40.50.1000">
    <property type="entry name" value="HAD superfamily/HAD-like"/>
    <property type="match status" value="1"/>
</dbReference>
<dbReference type="InterPro" id="IPR023198">
    <property type="entry name" value="PGP-like_dom2"/>
</dbReference>
<dbReference type="InterPro" id="IPR036412">
    <property type="entry name" value="HAD-like_sf"/>
</dbReference>
<dbReference type="Pfam" id="PF13419">
    <property type="entry name" value="HAD_2"/>
    <property type="match status" value="1"/>
</dbReference>
<dbReference type="InterPro" id="IPR023214">
    <property type="entry name" value="HAD_sf"/>
</dbReference>
<dbReference type="InterPro" id="IPR006439">
    <property type="entry name" value="HAD-SF_hydro_IA"/>
</dbReference>
<dbReference type="SFLD" id="SFLDS00003">
    <property type="entry name" value="Haloacid_Dehalogenase"/>
    <property type="match status" value="1"/>
</dbReference>
<dbReference type="SFLD" id="SFLDG01129">
    <property type="entry name" value="C1.5:_HAD__Beta-PGM__Phosphata"/>
    <property type="match status" value="1"/>
</dbReference>
<accession>A0ABS3FYG2</accession>
<dbReference type="SUPFAM" id="SSF56784">
    <property type="entry name" value="HAD-like"/>
    <property type="match status" value="1"/>
</dbReference>
<name>A0ABS3FYG2_9CYAN</name>
<dbReference type="EMBL" id="JAFLQW010000651">
    <property type="protein sequence ID" value="MBO0352173.1"/>
    <property type="molecule type" value="Genomic_DNA"/>
</dbReference>
<keyword evidence="2" id="KW-1185">Reference proteome</keyword>
<evidence type="ECO:0000313" key="2">
    <source>
        <dbReference type="Proteomes" id="UP000664844"/>
    </source>
</evidence>
<organism evidence="1 2">
    <name type="scientific">Phormidium pseudopriestleyi FRX01</name>
    <dbReference type="NCBI Taxonomy" id="1759528"/>
    <lineage>
        <taxon>Bacteria</taxon>
        <taxon>Bacillati</taxon>
        <taxon>Cyanobacteriota</taxon>
        <taxon>Cyanophyceae</taxon>
        <taxon>Oscillatoriophycideae</taxon>
        <taxon>Oscillatoriales</taxon>
        <taxon>Oscillatoriaceae</taxon>
        <taxon>Phormidium</taxon>
    </lineage>
</organism>
<gene>
    <name evidence="1" type="ORF">J0895_24440</name>
</gene>
<dbReference type="PANTHER" id="PTHR43434:SF13">
    <property type="entry name" value="PHOSPHOGLYCOLATE PHOSPHATASE"/>
    <property type="match status" value="1"/>
</dbReference>